<dbReference type="GO" id="GO:0006289">
    <property type="term" value="P:nucleotide-excision repair"/>
    <property type="evidence" value="ECO:0007669"/>
    <property type="project" value="UniProtKB-UniRule"/>
</dbReference>
<dbReference type="Gene3D" id="3.40.50.410">
    <property type="entry name" value="von Willebrand factor, type A domain"/>
    <property type="match status" value="1"/>
</dbReference>
<dbReference type="Proteomes" id="UP000694412">
    <property type="component" value="Chromosome 15"/>
</dbReference>
<protein>
    <recommendedName>
        <fullName evidence="11">General transcription factor IIH subunit 3</fullName>
    </recommendedName>
    <alternativeName>
        <fullName evidence="11">General transcription factor IIH polypeptide 3</fullName>
    </alternativeName>
</protein>
<evidence type="ECO:0000313" key="13">
    <source>
        <dbReference type="Proteomes" id="UP000694412"/>
    </source>
</evidence>
<comment type="subcellular location">
    <subcellularLocation>
        <location evidence="1 11">Nucleus</location>
    </subcellularLocation>
</comment>
<keyword evidence="3 11" id="KW-0479">Metal-binding</keyword>
<reference evidence="12" key="2">
    <citation type="submission" date="2025-08" db="UniProtKB">
        <authorList>
            <consortium name="Ensembl"/>
        </authorList>
    </citation>
    <scope>IDENTIFICATION</scope>
</reference>
<dbReference type="GeneTree" id="ENSGT00960000189785"/>
<dbReference type="AlphaFoldDB" id="A0A8C2UBP6"/>
<comment type="function">
    <text evidence="11">Component of the general transcription and DNA repair factor IIH (TFIIH) core complex, which is involved in general and transcription-coupled nucleotide excision repair (NER) of damaged DNA and, when complexed to CAK, in RNA transcription by RNA polymerase II. In NER, TFIIH acts by opening DNA around the lesion to allow the excision of the damaged oligonucleotide and its replacement by a new DNA fragment. In transcription, TFIIH has an essential role in transcription initiation. When the pre-initiation complex (PIC) has been established, TFIIH is required for promoter opening and promoter escape. Phosphorylation of the C-terminal tail (CTD) of the largest subunit of RNA polymerase II by the kinase module CAK controls the initiation of transcription.</text>
</comment>
<dbReference type="PANTHER" id="PTHR12831">
    <property type="entry name" value="TRANSCRIPTION INITIATION FACTOR IIH TFIIH , POLYPEPTIDE 3-RELATED"/>
    <property type="match status" value="1"/>
</dbReference>
<reference evidence="12" key="3">
    <citation type="submission" date="2025-09" db="UniProtKB">
        <authorList>
            <consortium name="Ensembl"/>
        </authorList>
    </citation>
    <scope>IDENTIFICATION</scope>
</reference>
<dbReference type="PANTHER" id="PTHR12831:SF0">
    <property type="entry name" value="GENERAL TRANSCRIPTION FACTOR IIH SUBUNIT 3"/>
    <property type="match status" value="1"/>
</dbReference>
<evidence type="ECO:0000256" key="5">
    <source>
        <dbReference type="ARBA" id="ARBA00022771"/>
    </source>
</evidence>
<evidence type="ECO:0000256" key="10">
    <source>
        <dbReference type="ARBA" id="ARBA00023242"/>
    </source>
</evidence>
<evidence type="ECO:0000256" key="2">
    <source>
        <dbReference type="ARBA" id="ARBA00005273"/>
    </source>
</evidence>
<dbReference type="GO" id="GO:0000439">
    <property type="term" value="C:transcription factor TFIIH core complex"/>
    <property type="evidence" value="ECO:0007669"/>
    <property type="project" value="UniProtKB-UniRule"/>
</dbReference>
<comment type="subunit">
    <text evidence="11">Part of a TFIID-containing RNA polymerase II pre-initiation complex that is composed of TBP and at least GTF2A1, GTF2A2, GTF2E1, GTF2E2, GTF2F1, GTF2H2, GTF2H3, GTF2H4, GTF2H5, GTF2B, TCEA1, ERCC2, ERCC3, TAF1, TAF2, TAF3, TAF4, TAF5, TAF6, TAF7, TAF8, TAF9, TAF10, TAF11, TAF12 and TAF13. Component of the 7-subunit TFIIH core complex composed of XPB/ERCC3, XPD/ERCC2, GTF2H1, GTF2H2, GTF2H3, GTF2H4 and GTF2H5, which is active in NER. The core complex associates with the 3-subunit CDK-activating kinase (CAK) module composed of CCNH/cyclin H, CDK7 and MNAT1 to form the 10-subunit holoenzyme (holo-TFIIH) active in transcription. Interacts with RARA; the interaction requires prior phosphorylation of RARA on 'Ser-369' which then enhances interaction of RARA with CDK7.</text>
</comment>
<evidence type="ECO:0000256" key="3">
    <source>
        <dbReference type="ARBA" id="ARBA00022723"/>
    </source>
</evidence>
<dbReference type="Pfam" id="PF03850">
    <property type="entry name" value="Tfb4"/>
    <property type="match status" value="1"/>
</dbReference>
<name>A0A8C2UBP6_COTJA</name>
<organism evidence="12 13">
    <name type="scientific">Coturnix japonica</name>
    <name type="common">Japanese quail</name>
    <name type="synonym">Coturnix coturnix japonica</name>
    <dbReference type="NCBI Taxonomy" id="93934"/>
    <lineage>
        <taxon>Eukaryota</taxon>
        <taxon>Metazoa</taxon>
        <taxon>Chordata</taxon>
        <taxon>Craniata</taxon>
        <taxon>Vertebrata</taxon>
        <taxon>Euteleostomi</taxon>
        <taxon>Archelosauria</taxon>
        <taxon>Archosauria</taxon>
        <taxon>Dinosauria</taxon>
        <taxon>Saurischia</taxon>
        <taxon>Theropoda</taxon>
        <taxon>Coelurosauria</taxon>
        <taxon>Aves</taxon>
        <taxon>Neognathae</taxon>
        <taxon>Galloanserae</taxon>
        <taxon>Galliformes</taxon>
        <taxon>Phasianidae</taxon>
        <taxon>Perdicinae</taxon>
        <taxon>Coturnix</taxon>
    </lineage>
</organism>
<evidence type="ECO:0000256" key="4">
    <source>
        <dbReference type="ARBA" id="ARBA00022763"/>
    </source>
</evidence>
<dbReference type="InterPro" id="IPR036465">
    <property type="entry name" value="vWFA_dom_sf"/>
</dbReference>
<keyword evidence="13" id="KW-1185">Reference proteome</keyword>
<accession>A0A8C2UBP6</accession>
<keyword evidence="4 11" id="KW-0227">DNA damage</keyword>
<evidence type="ECO:0000256" key="8">
    <source>
        <dbReference type="ARBA" id="ARBA00023163"/>
    </source>
</evidence>
<dbReference type="GO" id="GO:0005675">
    <property type="term" value="C:transcription factor TFIIH holo complex"/>
    <property type="evidence" value="ECO:0007669"/>
    <property type="project" value="UniProtKB-UniRule"/>
</dbReference>
<keyword evidence="7 11" id="KW-0805">Transcription regulation</keyword>
<dbReference type="Ensembl" id="ENSCJPT00005034500.1">
    <property type="protein sequence ID" value="ENSCJPP00005025353.1"/>
    <property type="gene ID" value="ENSCJPG00005019909.1"/>
</dbReference>
<keyword evidence="6 11" id="KW-0862">Zinc</keyword>
<keyword evidence="5 11" id="KW-0863">Zinc-finger</keyword>
<dbReference type="GO" id="GO:0006355">
    <property type="term" value="P:regulation of DNA-templated transcription"/>
    <property type="evidence" value="ECO:0007669"/>
    <property type="project" value="InterPro"/>
</dbReference>
<evidence type="ECO:0000256" key="1">
    <source>
        <dbReference type="ARBA" id="ARBA00004123"/>
    </source>
</evidence>
<evidence type="ECO:0000256" key="7">
    <source>
        <dbReference type="ARBA" id="ARBA00023015"/>
    </source>
</evidence>
<comment type="similarity">
    <text evidence="2 11">Belongs to the TFB4 family.</text>
</comment>
<reference evidence="12" key="1">
    <citation type="submission" date="2015-11" db="EMBL/GenBank/DDBJ databases">
        <authorList>
            <consortium name="International Coturnix japonica Genome Analysis Consortium"/>
            <person name="Warren W."/>
            <person name="Burt D.W."/>
            <person name="Antin P.B."/>
            <person name="Lanford R."/>
            <person name="Gros J."/>
            <person name="Wilson R.K."/>
        </authorList>
    </citation>
    <scope>NUCLEOTIDE SEQUENCE [LARGE SCALE GENOMIC DNA]</scope>
</reference>
<evidence type="ECO:0000256" key="11">
    <source>
        <dbReference type="RuleBase" id="RU368090"/>
    </source>
</evidence>
<keyword evidence="8 11" id="KW-0804">Transcription</keyword>
<dbReference type="InterPro" id="IPR004600">
    <property type="entry name" value="TFIIH_Tfb4/GTF2H3"/>
</dbReference>
<evidence type="ECO:0000256" key="6">
    <source>
        <dbReference type="ARBA" id="ARBA00022833"/>
    </source>
</evidence>
<sequence length="126" mass="13783">MLLVFTDFRRGCHAVRWAGIITPPPCFPSSAGSRARTRAALVVLTAPCCTYSSVSDEGMTHLLVIVIDTNPIWWGKRAQGEAEFTLSKCVDAAMVLGNSHLFMSRTNKLAVMASHTQERYGSRSPP</sequence>
<evidence type="ECO:0000313" key="12">
    <source>
        <dbReference type="Ensembl" id="ENSCJPP00005025353.1"/>
    </source>
</evidence>
<dbReference type="GO" id="GO:0008270">
    <property type="term" value="F:zinc ion binding"/>
    <property type="evidence" value="ECO:0007669"/>
    <property type="project" value="UniProtKB-KW"/>
</dbReference>
<evidence type="ECO:0000256" key="9">
    <source>
        <dbReference type="ARBA" id="ARBA00023204"/>
    </source>
</evidence>
<proteinExistence type="inferred from homology"/>
<keyword evidence="9 11" id="KW-0234">DNA repair</keyword>
<keyword evidence="10 11" id="KW-0539">Nucleus</keyword>